<keyword evidence="3" id="KW-0804">Transcription</keyword>
<dbReference type="InterPro" id="IPR020449">
    <property type="entry name" value="Tscrpt_reg_AraC-type_HTH"/>
</dbReference>
<keyword evidence="2" id="KW-0238">DNA-binding</keyword>
<name>A0A927CS17_9BACL</name>
<dbReference type="SUPFAM" id="SSF46689">
    <property type="entry name" value="Homeodomain-like"/>
    <property type="match status" value="1"/>
</dbReference>
<protein>
    <submittedName>
        <fullName evidence="5">Helix-turn-helix transcriptional regulator</fullName>
    </submittedName>
</protein>
<dbReference type="PRINTS" id="PR00032">
    <property type="entry name" value="HTHARAC"/>
</dbReference>
<comment type="caution">
    <text evidence="5">The sequence shown here is derived from an EMBL/GenBank/DDBJ whole genome shotgun (WGS) entry which is preliminary data.</text>
</comment>
<dbReference type="GO" id="GO:0043565">
    <property type="term" value="F:sequence-specific DNA binding"/>
    <property type="evidence" value="ECO:0007669"/>
    <property type="project" value="InterPro"/>
</dbReference>
<dbReference type="InterPro" id="IPR018060">
    <property type="entry name" value="HTH_AraC"/>
</dbReference>
<keyword evidence="6" id="KW-1185">Reference proteome</keyword>
<dbReference type="Gene3D" id="1.10.10.60">
    <property type="entry name" value="Homeodomain-like"/>
    <property type="match status" value="1"/>
</dbReference>
<dbReference type="GO" id="GO:0003700">
    <property type="term" value="F:DNA-binding transcription factor activity"/>
    <property type="evidence" value="ECO:0007669"/>
    <property type="project" value="InterPro"/>
</dbReference>
<dbReference type="PROSITE" id="PS01124">
    <property type="entry name" value="HTH_ARAC_FAMILY_2"/>
    <property type="match status" value="1"/>
</dbReference>
<dbReference type="EMBL" id="JACXIY010000037">
    <property type="protein sequence ID" value="MBD2871823.1"/>
    <property type="molecule type" value="Genomic_DNA"/>
</dbReference>
<dbReference type="Pfam" id="PF12833">
    <property type="entry name" value="HTH_18"/>
    <property type="match status" value="1"/>
</dbReference>
<reference evidence="5" key="1">
    <citation type="submission" date="2020-09" db="EMBL/GenBank/DDBJ databases">
        <title>A novel bacterium of genus Paenibacillus, isolated from South China Sea.</title>
        <authorList>
            <person name="Huang H."/>
            <person name="Mo K."/>
            <person name="Hu Y."/>
        </authorList>
    </citation>
    <scope>NUCLEOTIDE SEQUENCE</scope>
    <source>
        <strain evidence="5">IB182493</strain>
    </source>
</reference>
<evidence type="ECO:0000256" key="2">
    <source>
        <dbReference type="ARBA" id="ARBA00023125"/>
    </source>
</evidence>
<accession>A0A927CS17</accession>
<proteinExistence type="predicted"/>
<evidence type="ECO:0000313" key="6">
    <source>
        <dbReference type="Proteomes" id="UP000632125"/>
    </source>
</evidence>
<dbReference type="RefSeq" id="WP_190865976.1">
    <property type="nucleotide sequence ID" value="NZ_JACXIY010000037.1"/>
</dbReference>
<dbReference type="AlphaFoldDB" id="A0A927CS17"/>
<organism evidence="5 6">
    <name type="scientific">Paenibacillus arenilitoris</name>
    <dbReference type="NCBI Taxonomy" id="2772299"/>
    <lineage>
        <taxon>Bacteria</taxon>
        <taxon>Bacillati</taxon>
        <taxon>Bacillota</taxon>
        <taxon>Bacilli</taxon>
        <taxon>Bacillales</taxon>
        <taxon>Paenibacillaceae</taxon>
        <taxon>Paenibacillus</taxon>
    </lineage>
</organism>
<gene>
    <name evidence="5" type="ORF">IDH41_24910</name>
</gene>
<dbReference type="InterPro" id="IPR009057">
    <property type="entry name" value="Homeodomain-like_sf"/>
</dbReference>
<evidence type="ECO:0000256" key="1">
    <source>
        <dbReference type="ARBA" id="ARBA00023015"/>
    </source>
</evidence>
<evidence type="ECO:0000259" key="4">
    <source>
        <dbReference type="PROSITE" id="PS01124"/>
    </source>
</evidence>
<evidence type="ECO:0000256" key="3">
    <source>
        <dbReference type="ARBA" id="ARBA00023163"/>
    </source>
</evidence>
<dbReference type="Proteomes" id="UP000632125">
    <property type="component" value="Unassembled WGS sequence"/>
</dbReference>
<sequence>MTDAGFSVGFKHASHFTKVFKQIAGTTPEHYRRQARRPGG</sequence>
<evidence type="ECO:0000313" key="5">
    <source>
        <dbReference type="EMBL" id="MBD2871823.1"/>
    </source>
</evidence>
<feature type="domain" description="HTH araC/xylS-type" evidence="4">
    <location>
        <begin position="1"/>
        <end position="34"/>
    </location>
</feature>
<keyword evidence="1" id="KW-0805">Transcription regulation</keyword>